<dbReference type="Gene3D" id="3.40.30.10">
    <property type="entry name" value="Glutaredoxin"/>
    <property type="match status" value="1"/>
</dbReference>
<dbReference type="Proteomes" id="UP001430356">
    <property type="component" value="Unassembled WGS sequence"/>
</dbReference>
<dbReference type="Pfam" id="PF00462">
    <property type="entry name" value="Glutaredoxin"/>
    <property type="match status" value="1"/>
</dbReference>
<protein>
    <submittedName>
        <fullName evidence="4">Glutaredoxin-like protein</fullName>
    </submittedName>
</protein>
<dbReference type="InterPro" id="IPR036249">
    <property type="entry name" value="Thioredoxin-like_sf"/>
</dbReference>
<dbReference type="EMBL" id="JAECZO010000020">
    <property type="protein sequence ID" value="KAK7201775.1"/>
    <property type="molecule type" value="Genomic_DNA"/>
</dbReference>
<dbReference type="PANTHER" id="PTHR45694:SF18">
    <property type="entry name" value="GLUTAREDOXIN-1-RELATED"/>
    <property type="match status" value="1"/>
</dbReference>
<dbReference type="InterPro" id="IPR011767">
    <property type="entry name" value="GLR_AS"/>
</dbReference>
<dbReference type="GO" id="GO:0015038">
    <property type="term" value="F:glutathione disulfide oxidoreductase activity"/>
    <property type="evidence" value="ECO:0007669"/>
    <property type="project" value="TreeGrafter"/>
</dbReference>
<evidence type="ECO:0000256" key="1">
    <source>
        <dbReference type="ARBA" id="ARBA00023157"/>
    </source>
</evidence>
<sequence>MFSSRFLFRSTPTMTATVAELIPQHKVVVFSWVHCPYCVRAKEILKPIAPDMKVYECDEMANGEDLRAQILKSYNHETVPAIFINGEFIGGCSDLQAIQKSGELAKKLA</sequence>
<dbReference type="SUPFAM" id="SSF52833">
    <property type="entry name" value="Thioredoxin-like"/>
    <property type="match status" value="1"/>
</dbReference>
<evidence type="ECO:0000256" key="2">
    <source>
        <dbReference type="ARBA" id="ARBA00023284"/>
    </source>
</evidence>
<reference evidence="4 5" key="1">
    <citation type="journal article" date="2021" name="MBio">
        <title>A New Model Trypanosomatid, Novymonas esmeraldas: Genomic Perception of Its 'Candidatus Pandoraea novymonadis' Endosymbiont.</title>
        <authorList>
            <person name="Zakharova A."/>
            <person name="Saura A."/>
            <person name="Butenko A."/>
            <person name="Podesvova L."/>
            <person name="Warmusova S."/>
            <person name="Kostygov A.Y."/>
            <person name="Nenarokova A."/>
            <person name="Lukes J."/>
            <person name="Opperdoes F.R."/>
            <person name="Yurchenko V."/>
        </authorList>
    </citation>
    <scope>NUCLEOTIDE SEQUENCE [LARGE SCALE GENOMIC DNA]</scope>
    <source>
        <strain evidence="4 5">E262AT.01</strain>
    </source>
</reference>
<dbReference type="CDD" id="cd03419">
    <property type="entry name" value="GRX_GRXh_1_2_like"/>
    <property type="match status" value="1"/>
</dbReference>
<gene>
    <name evidence="4" type="ORF">NESM_000243600</name>
</gene>
<dbReference type="AlphaFoldDB" id="A0AAW0F5D8"/>
<evidence type="ECO:0000259" key="3">
    <source>
        <dbReference type="Pfam" id="PF00462"/>
    </source>
</evidence>
<comment type="caution">
    <text evidence="4">The sequence shown here is derived from an EMBL/GenBank/DDBJ whole genome shotgun (WGS) entry which is preliminary data.</text>
</comment>
<name>A0AAW0F5D8_9TRYP</name>
<keyword evidence="5" id="KW-1185">Reference proteome</keyword>
<evidence type="ECO:0000313" key="5">
    <source>
        <dbReference type="Proteomes" id="UP001430356"/>
    </source>
</evidence>
<dbReference type="GO" id="GO:0034599">
    <property type="term" value="P:cellular response to oxidative stress"/>
    <property type="evidence" value="ECO:0007669"/>
    <property type="project" value="TreeGrafter"/>
</dbReference>
<keyword evidence="2" id="KW-0676">Redox-active center</keyword>
<dbReference type="GO" id="GO:0005737">
    <property type="term" value="C:cytoplasm"/>
    <property type="evidence" value="ECO:0007669"/>
    <property type="project" value="TreeGrafter"/>
</dbReference>
<organism evidence="4 5">
    <name type="scientific">Novymonas esmeraldas</name>
    <dbReference type="NCBI Taxonomy" id="1808958"/>
    <lineage>
        <taxon>Eukaryota</taxon>
        <taxon>Discoba</taxon>
        <taxon>Euglenozoa</taxon>
        <taxon>Kinetoplastea</taxon>
        <taxon>Metakinetoplastina</taxon>
        <taxon>Trypanosomatida</taxon>
        <taxon>Trypanosomatidae</taxon>
        <taxon>Novymonas</taxon>
    </lineage>
</organism>
<dbReference type="InterPro" id="IPR014025">
    <property type="entry name" value="Glutaredoxin_subgr"/>
</dbReference>
<dbReference type="PROSITE" id="PS00195">
    <property type="entry name" value="GLUTAREDOXIN_1"/>
    <property type="match status" value="1"/>
</dbReference>
<dbReference type="PANTHER" id="PTHR45694">
    <property type="entry name" value="GLUTAREDOXIN 2"/>
    <property type="match status" value="1"/>
</dbReference>
<keyword evidence="1" id="KW-1015">Disulfide bond</keyword>
<proteinExistence type="predicted"/>
<dbReference type="PROSITE" id="PS51354">
    <property type="entry name" value="GLUTAREDOXIN_2"/>
    <property type="match status" value="1"/>
</dbReference>
<dbReference type="FunFam" id="3.40.30.10:FF:000384">
    <property type="entry name" value="Glutaredoxin, putative"/>
    <property type="match status" value="1"/>
</dbReference>
<dbReference type="PRINTS" id="PR00160">
    <property type="entry name" value="GLUTAREDOXIN"/>
</dbReference>
<dbReference type="InterPro" id="IPR002109">
    <property type="entry name" value="Glutaredoxin"/>
</dbReference>
<evidence type="ECO:0000313" key="4">
    <source>
        <dbReference type="EMBL" id="KAK7201775.1"/>
    </source>
</evidence>
<accession>A0AAW0F5D8</accession>
<feature type="domain" description="Glutaredoxin" evidence="3">
    <location>
        <begin position="27"/>
        <end position="89"/>
    </location>
</feature>